<sequence length="326" mass="35974">MTFVPKPQFFLIRPGAEKITPTGQIIAQPATAVPLIPVDLLPGWVDVVGVPRSLSPDETKDMGNLGVVHAEQHIYKLRFASVTEEEIFASYEVDEDTECTSMTLPDTTNLSPPGSHDGHQEDQNPRAFTPALSQSPTPQKKLKPAQGISSSRHNPENQQQQPAQPKSAPKREPPSISTNTTSPSSQLPSPCRHWCQQGVCKWGADCHHQHTMPTSSAGLADVGLAQFPDWWLQARGVIPMPPEVLRAADITSARRMDKKLASSMKKKPKFRGRAKRIDVQPADLHENLSEADVEDDLEKEFEKKLATVNEVVKEPETQNEGILIEL</sequence>
<name>A0A366QUD0_9HYPO</name>
<accession>A0A366QUD0</accession>
<keyword evidence="1 4" id="KW-0479">Metal-binding</keyword>
<reference evidence="7 8" key="1">
    <citation type="submission" date="2018-06" db="EMBL/GenBank/DDBJ databases">
        <title>Fusarium incarnatum-equiseti species complex species 28.</title>
        <authorList>
            <person name="Gardiner D.M."/>
        </authorList>
    </citation>
    <scope>NUCLEOTIDE SEQUENCE [LARGE SCALE GENOMIC DNA]</scope>
    <source>
        <strain evidence="7 8">FIESC_28</strain>
    </source>
</reference>
<feature type="region of interest" description="Disordered" evidence="5">
    <location>
        <begin position="101"/>
        <end position="190"/>
    </location>
</feature>
<dbReference type="SUPFAM" id="SSF90229">
    <property type="entry name" value="CCCH zinc finger"/>
    <property type="match status" value="1"/>
</dbReference>
<dbReference type="EMBL" id="QKXC01000310">
    <property type="protein sequence ID" value="RBR07736.1"/>
    <property type="molecule type" value="Genomic_DNA"/>
</dbReference>
<dbReference type="AlphaFoldDB" id="A0A366QUD0"/>
<feature type="compositionally biased region" description="Low complexity" evidence="5">
    <location>
        <begin position="158"/>
        <end position="167"/>
    </location>
</feature>
<feature type="compositionally biased region" description="Low complexity" evidence="5">
    <location>
        <begin position="174"/>
        <end position="185"/>
    </location>
</feature>
<proteinExistence type="predicted"/>
<evidence type="ECO:0000256" key="5">
    <source>
        <dbReference type="SAM" id="MobiDB-lite"/>
    </source>
</evidence>
<dbReference type="GO" id="GO:0008270">
    <property type="term" value="F:zinc ion binding"/>
    <property type="evidence" value="ECO:0007669"/>
    <property type="project" value="UniProtKB-KW"/>
</dbReference>
<dbReference type="RefSeq" id="XP_031011306.1">
    <property type="nucleotide sequence ID" value="XM_031164661.1"/>
</dbReference>
<dbReference type="GeneID" id="41999957"/>
<comment type="caution">
    <text evidence="7">The sequence shown here is derived from an EMBL/GenBank/DDBJ whole genome shotgun (WGS) entry which is preliminary data.</text>
</comment>
<evidence type="ECO:0000256" key="1">
    <source>
        <dbReference type="ARBA" id="ARBA00022723"/>
    </source>
</evidence>
<dbReference type="PROSITE" id="PS50103">
    <property type="entry name" value="ZF_C3H1"/>
    <property type="match status" value="1"/>
</dbReference>
<dbReference type="InterPro" id="IPR036855">
    <property type="entry name" value="Znf_CCCH_sf"/>
</dbReference>
<evidence type="ECO:0000256" key="3">
    <source>
        <dbReference type="ARBA" id="ARBA00022833"/>
    </source>
</evidence>
<keyword evidence="8" id="KW-1185">Reference proteome</keyword>
<keyword evidence="2 4" id="KW-0863">Zinc-finger</keyword>
<dbReference type="InterPro" id="IPR000571">
    <property type="entry name" value="Znf_CCCH"/>
</dbReference>
<evidence type="ECO:0000313" key="7">
    <source>
        <dbReference type="EMBL" id="RBR07736.1"/>
    </source>
</evidence>
<feature type="zinc finger region" description="C3H1-type" evidence="4">
    <location>
        <begin position="185"/>
        <end position="213"/>
    </location>
</feature>
<protein>
    <recommendedName>
        <fullName evidence="6">C3H1-type domain-containing protein</fullName>
    </recommendedName>
</protein>
<gene>
    <name evidence="7" type="ORF">FIESC28_10530</name>
</gene>
<evidence type="ECO:0000256" key="4">
    <source>
        <dbReference type="PROSITE-ProRule" id="PRU00723"/>
    </source>
</evidence>
<evidence type="ECO:0000259" key="6">
    <source>
        <dbReference type="PROSITE" id="PS50103"/>
    </source>
</evidence>
<evidence type="ECO:0000313" key="8">
    <source>
        <dbReference type="Proteomes" id="UP000253153"/>
    </source>
</evidence>
<feature type="compositionally biased region" description="Polar residues" evidence="5">
    <location>
        <begin position="101"/>
        <end position="112"/>
    </location>
</feature>
<feature type="domain" description="C3H1-type" evidence="6">
    <location>
        <begin position="185"/>
        <end position="213"/>
    </location>
</feature>
<evidence type="ECO:0000256" key="2">
    <source>
        <dbReference type="ARBA" id="ARBA00022771"/>
    </source>
</evidence>
<organism evidence="7 8">
    <name type="scientific">Fusarium coffeatum</name>
    <dbReference type="NCBI Taxonomy" id="231269"/>
    <lineage>
        <taxon>Eukaryota</taxon>
        <taxon>Fungi</taxon>
        <taxon>Dikarya</taxon>
        <taxon>Ascomycota</taxon>
        <taxon>Pezizomycotina</taxon>
        <taxon>Sordariomycetes</taxon>
        <taxon>Hypocreomycetidae</taxon>
        <taxon>Hypocreales</taxon>
        <taxon>Nectriaceae</taxon>
        <taxon>Fusarium</taxon>
        <taxon>Fusarium incarnatum-equiseti species complex</taxon>
    </lineage>
</organism>
<keyword evidence="3 4" id="KW-0862">Zinc</keyword>
<dbReference type="OrthoDB" id="411372at2759"/>
<dbReference type="Proteomes" id="UP000253153">
    <property type="component" value="Unassembled WGS sequence"/>
</dbReference>